<name>F0SJ89_RUBBR</name>
<dbReference type="PANTHER" id="PTHR13691:SF5">
    <property type="entry name" value="LARGE RIBOSOMAL SUBUNIT PROTEIN UL2M"/>
    <property type="match status" value="1"/>
</dbReference>
<evidence type="ECO:0000313" key="9">
    <source>
        <dbReference type="EMBL" id="ADY59664.1"/>
    </source>
</evidence>
<dbReference type="eggNOG" id="COG0090">
    <property type="taxonomic scope" value="Bacteria"/>
</dbReference>
<feature type="compositionally biased region" description="Basic residues" evidence="6">
    <location>
        <begin position="259"/>
        <end position="284"/>
    </location>
</feature>
<accession>F0SJ89</accession>
<keyword evidence="3 5" id="KW-0687">Ribonucleoprotein</keyword>
<dbReference type="InterPro" id="IPR012340">
    <property type="entry name" value="NA-bd_OB-fold"/>
</dbReference>
<dbReference type="FunFam" id="4.10.950.10:FF:000001">
    <property type="entry name" value="50S ribosomal protein L2"/>
    <property type="match status" value="1"/>
</dbReference>
<keyword evidence="5" id="KW-0699">rRNA-binding</keyword>
<dbReference type="GO" id="GO:0003735">
    <property type="term" value="F:structural constituent of ribosome"/>
    <property type="evidence" value="ECO:0007669"/>
    <property type="project" value="InterPro"/>
</dbReference>
<dbReference type="GO" id="GO:0002181">
    <property type="term" value="P:cytoplasmic translation"/>
    <property type="evidence" value="ECO:0007669"/>
    <property type="project" value="TreeGrafter"/>
</dbReference>
<keyword evidence="2 5" id="KW-0689">Ribosomal protein</keyword>
<dbReference type="Pfam" id="PF00181">
    <property type="entry name" value="Ribosomal_L2_N"/>
    <property type="match status" value="1"/>
</dbReference>
<dbReference type="STRING" id="756272.Plabr_2060"/>
<dbReference type="KEGG" id="pbs:Plabr_2060"/>
<feature type="region of interest" description="Disordered" evidence="6">
    <location>
        <begin position="223"/>
        <end position="284"/>
    </location>
</feature>
<proteinExistence type="inferred from homology"/>
<dbReference type="InterPro" id="IPR014726">
    <property type="entry name" value="Ribosomal_uL2_dom3"/>
</dbReference>
<dbReference type="PANTHER" id="PTHR13691">
    <property type="entry name" value="RIBOSOMAL PROTEIN L2"/>
    <property type="match status" value="1"/>
</dbReference>
<dbReference type="Pfam" id="PF03947">
    <property type="entry name" value="Ribosomal_L2_C"/>
    <property type="match status" value="1"/>
</dbReference>
<evidence type="ECO:0000256" key="3">
    <source>
        <dbReference type="ARBA" id="ARBA00023274"/>
    </source>
</evidence>
<dbReference type="InterPro" id="IPR008991">
    <property type="entry name" value="Translation_prot_SH3-like_sf"/>
</dbReference>
<dbReference type="InterPro" id="IPR002171">
    <property type="entry name" value="Ribosomal_uL2"/>
</dbReference>
<dbReference type="EMBL" id="CP002546">
    <property type="protein sequence ID" value="ADY59664.1"/>
    <property type="molecule type" value="Genomic_DNA"/>
</dbReference>
<protein>
    <recommendedName>
        <fullName evidence="4 5">Large ribosomal subunit protein uL2</fullName>
    </recommendedName>
</protein>
<dbReference type="RefSeq" id="WP_013628389.1">
    <property type="nucleotide sequence ID" value="NC_015174.1"/>
</dbReference>
<evidence type="ECO:0000313" key="10">
    <source>
        <dbReference type="Proteomes" id="UP000006860"/>
    </source>
</evidence>
<sequence>MGIRFYKPTSPGRRNASVSDFAEITDKKKKPEKSLLIRLKKHAGRNNQGKITIRHRGGGHRKMYRVVDFKRRKDGIPAEVISVEYDPNRSARIALIQYEDGEKSYIIAPHGIKAGEKIENGPQAEPKVGNCMPLGKVPQGTEVYNIEMQPGHGGQLCRSAGVLAVMNASEGSWAQITLPSGEVRRLPSSCRATIGRVSNPDHNKVSLGKAGRKRWMGRRPHVRGTAMNPVAHPMGGGEGRNSGGRHPCSPTGKLAKGGSTRKRRKNSSKAIIRRRKSRRYGQLK</sequence>
<feature type="domain" description="Large ribosomal subunit protein uL2 RNA-binding" evidence="8">
    <location>
        <begin position="44"/>
        <end position="120"/>
    </location>
</feature>
<organism evidence="9 10">
    <name type="scientific">Rubinisphaera brasiliensis (strain ATCC 49424 / DSM 5305 / JCM 21570 / IAM 15109 / NBRC 103401 / IFAM 1448)</name>
    <name type="common">Planctomyces brasiliensis</name>
    <dbReference type="NCBI Taxonomy" id="756272"/>
    <lineage>
        <taxon>Bacteria</taxon>
        <taxon>Pseudomonadati</taxon>
        <taxon>Planctomycetota</taxon>
        <taxon>Planctomycetia</taxon>
        <taxon>Planctomycetales</taxon>
        <taxon>Planctomycetaceae</taxon>
        <taxon>Rubinisphaera</taxon>
    </lineage>
</organism>
<evidence type="ECO:0000256" key="4">
    <source>
        <dbReference type="ARBA" id="ARBA00035242"/>
    </source>
</evidence>
<evidence type="ECO:0000256" key="1">
    <source>
        <dbReference type="ARBA" id="ARBA00005636"/>
    </source>
</evidence>
<dbReference type="AlphaFoldDB" id="F0SJ89"/>
<dbReference type="InterPro" id="IPR014722">
    <property type="entry name" value="Rib_uL2_dom2"/>
</dbReference>
<comment type="function">
    <text evidence="5">One of the primary rRNA binding proteins. Required for association of the 30S and 50S subunits to form the 70S ribosome, for tRNA binding and peptide bond formation. It has been suggested to have peptidyltransferase activity; this is somewhat controversial. Makes several contacts with the 16S rRNA in the 70S ribosome.</text>
</comment>
<feature type="domain" description="Large ribosomal subunit protein uL2 C-terminal" evidence="7">
    <location>
        <begin position="126"/>
        <end position="254"/>
    </location>
</feature>
<dbReference type="InterPro" id="IPR005880">
    <property type="entry name" value="Ribosomal_uL2_bac/org-type"/>
</dbReference>
<dbReference type="FunFam" id="2.40.50.140:FF:000003">
    <property type="entry name" value="50S ribosomal protein L2"/>
    <property type="match status" value="1"/>
</dbReference>
<dbReference type="HOGENOM" id="CLU_036235_2_1_0"/>
<dbReference type="SUPFAM" id="SSF50249">
    <property type="entry name" value="Nucleic acid-binding proteins"/>
    <property type="match status" value="1"/>
</dbReference>
<comment type="subunit">
    <text evidence="5">Part of the 50S ribosomal subunit. Forms a bridge to the 30S subunit in the 70S ribosome.</text>
</comment>
<comment type="similarity">
    <text evidence="1 5">Belongs to the universal ribosomal protein uL2 family.</text>
</comment>
<dbReference type="Gene3D" id="2.30.30.30">
    <property type="match status" value="1"/>
</dbReference>
<dbReference type="SMART" id="SM01383">
    <property type="entry name" value="Ribosomal_L2"/>
    <property type="match status" value="1"/>
</dbReference>
<dbReference type="GO" id="GO:0019843">
    <property type="term" value="F:rRNA binding"/>
    <property type="evidence" value="ECO:0007669"/>
    <property type="project" value="UniProtKB-UniRule"/>
</dbReference>
<dbReference type="Gene3D" id="2.40.50.140">
    <property type="entry name" value="Nucleic acid-binding proteins"/>
    <property type="match status" value="1"/>
</dbReference>
<gene>
    <name evidence="5" type="primary">rplB</name>
    <name evidence="9" type="ordered locus">Plabr_2060</name>
</gene>
<evidence type="ECO:0000259" key="8">
    <source>
        <dbReference type="SMART" id="SM01383"/>
    </source>
</evidence>
<dbReference type="OrthoDB" id="9778722at2"/>
<evidence type="ECO:0000256" key="2">
    <source>
        <dbReference type="ARBA" id="ARBA00022980"/>
    </source>
</evidence>
<dbReference type="SMART" id="SM01382">
    <property type="entry name" value="Ribosomal_L2_C"/>
    <property type="match status" value="1"/>
</dbReference>
<dbReference type="GO" id="GO:0015934">
    <property type="term" value="C:large ribosomal subunit"/>
    <property type="evidence" value="ECO:0007669"/>
    <property type="project" value="InterPro"/>
</dbReference>
<dbReference type="Proteomes" id="UP000006860">
    <property type="component" value="Chromosome"/>
</dbReference>
<evidence type="ECO:0000256" key="6">
    <source>
        <dbReference type="SAM" id="MobiDB-lite"/>
    </source>
</evidence>
<dbReference type="FunFam" id="2.30.30.30:FF:000001">
    <property type="entry name" value="50S ribosomal protein L2"/>
    <property type="match status" value="1"/>
</dbReference>
<dbReference type="HAMAP" id="MF_01320_B">
    <property type="entry name" value="Ribosomal_uL2_B"/>
    <property type="match status" value="1"/>
</dbReference>
<dbReference type="SUPFAM" id="SSF50104">
    <property type="entry name" value="Translation proteins SH3-like domain"/>
    <property type="match status" value="1"/>
</dbReference>
<dbReference type="InterPro" id="IPR022666">
    <property type="entry name" value="Ribosomal_uL2_RNA-bd_dom"/>
</dbReference>
<dbReference type="Gene3D" id="4.10.950.10">
    <property type="entry name" value="Ribosomal protein L2, domain 3"/>
    <property type="match status" value="1"/>
</dbReference>
<keyword evidence="10" id="KW-1185">Reference proteome</keyword>
<dbReference type="InterPro" id="IPR022669">
    <property type="entry name" value="Ribosomal_uL2_C"/>
</dbReference>
<reference evidence="10" key="1">
    <citation type="submission" date="2011-02" db="EMBL/GenBank/DDBJ databases">
        <title>The complete genome of Planctomyces brasiliensis DSM 5305.</title>
        <authorList>
            <person name="Lucas S."/>
            <person name="Copeland A."/>
            <person name="Lapidus A."/>
            <person name="Bruce D."/>
            <person name="Goodwin L."/>
            <person name="Pitluck S."/>
            <person name="Kyrpides N."/>
            <person name="Mavromatis K."/>
            <person name="Pagani I."/>
            <person name="Ivanova N."/>
            <person name="Ovchinnikova G."/>
            <person name="Lu M."/>
            <person name="Detter J.C."/>
            <person name="Han C."/>
            <person name="Land M."/>
            <person name="Hauser L."/>
            <person name="Markowitz V."/>
            <person name="Cheng J.-F."/>
            <person name="Hugenholtz P."/>
            <person name="Woyke T."/>
            <person name="Wu D."/>
            <person name="Tindall B."/>
            <person name="Pomrenke H.G."/>
            <person name="Brambilla E."/>
            <person name="Klenk H.-P."/>
            <person name="Eisen J.A."/>
        </authorList>
    </citation>
    <scope>NUCLEOTIDE SEQUENCE [LARGE SCALE GENOMIC DNA]</scope>
    <source>
        <strain evidence="10">ATCC 49424 / DSM 5305 / JCM 21570 / NBRC 103401 / IFAM 1448</strain>
    </source>
</reference>
<evidence type="ECO:0000256" key="5">
    <source>
        <dbReference type="HAMAP-Rule" id="MF_01320"/>
    </source>
</evidence>
<evidence type="ECO:0000259" key="7">
    <source>
        <dbReference type="SMART" id="SM01382"/>
    </source>
</evidence>
<dbReference type="PIRSF" id="PIRSF002158">
    <property type="entry name" value="Ribosomal_L2"/>
    <property type="match status" value="1"/>
</dbReference>
<dbReference type="NCBIfam" id="TIGR01171">
    <property type="entry name" value="rplB_bact"/>
    <property type="match status" value="1"/>
</dbReference>
<keyword evidence="5" id="KW-0694">RNA-binding</keyword>
<dbReference type="GO" id="GO:0016740">
    <property type="term" value="F:transferase activity"/>
    <property type="evidence" value="ECO:0007669"/>
    <property type="project" value="InterPro"/>
</dbReference>